<reference evidence="1" key="2">
    <citation type="submission" date="2020-09" db="EMBL/GenBank/DDBJ databases">
        <authorList>
            <person name="Sun Q."/>
            <person name="Kim S."/>
        </authorList>
    </citation>
    <scope>NUCLEOTIDE SEQUENCE</scope>
    <source>
        <strain evidence="1">KCTC 23224</strain>
    </source>
</reference>
<comment type="caution">
    <text evidence="1">The sequence shown here is derived from an EMBL/GenBank/DDBJ whole genome shotgun (WGS) entry which is preliminary data.</text>
</comment>
<sequence>MRHLLIFFITSFLFPLLTFGQDDEELSKDVAIAFDKVYLHTDRSHYFLKDTIWIKAYAWSAVTGEGLRPSSSQTLYLALKNQQTGESVFQSAVLLDEGMGSAQIVLGEIPLGDYVLLAQSESMITWKTGYTFQRPIKVSEVGAVNLVRTSTTDKKSFPIPYQNGLRIGLNTSDGDYQLIIDRAKEQADSVFQLIGLQHGKPIYEQILSLQEGKNVYNLDSEAFLPGLADFALVNELGAVIAERPVYFHPQAIPTLKISTDKETYRPRERVQVLLNILDEFGEGLEADFSVSVVDSKQVSWPEDMSTIVTEMEIGSVLNEPYFFSQQLFEEDSERSAKAVNDLIASGQSLTAISRFSAQTDGVQNENPGIRLSGVAKEKDGKYLEKGTTLEFLIYPRQGSPLMASASVGENGRFSLEGLMFQGLAAVVTSRTGMVGKKSNSEMLLASQIVFEPITLAAPTLSAKFIGVEESNNLDDIRRYTLLRNSRMDERVIDLDTLTIERQAWTFGFTDRTSLYFNQPDIRLDIPERGFENLNFFQYIRGRIPGMSMVGDPMDIGNPPLIFLRGSQFTMRNESNNPGVLFLIDGVVANRFMVAPIMMRDIEQVDILNSVASQSAVGIQTKGAGVINILTRRVNQTTDFSEENVVIASGYQEALRFPNIKEGELQKDVFKANWNATVYWNPYMGTDFEGRGNFEFVLNDLQSELKIIVEGMSKTGQPIFGIHTIRVEE</sequence>
<dbReference type="SUPFAM" id="SSF56935">
    <property type="entry name" value="Porins"/>
    <property type="match status" value="1"/>
</dbReference>
<proteinExistence type="predicted"/>
<evidence type="ECO:0000313" key="1">
    <source>
        <dbReference type="EMBL" id="GHB40442.1"/>
    </source>
</evidence>
<organism evidence="1 2">
    <name type="scientific">Mongoliitalea lutea</name>
    <dbReference type="NCBI Taxonomy" id="849756"/>
    <lineage>
        <taxon>Bacteria</taxon>
        <taxon>Pseudomonadati</taxon>
        <taxon>Bacteroidota</taxon>
        <taxon>Cytophagia</taxon>
        <taxon>Cytophagales</taxon>
        <taxon>Cyclobacteriaceae</taxon>
        <taxon>Mongoliitalea</taxon>
    </lineage>
</organism>
<evidence type="ECO:0000313" key="2">
    <source>
        <dbReference type="Proteomes" id="UP000642809"/>
    </source>
</evidence>
<dbReference type="Gene3D" id="2.170.130.10">
    <property type="entry name" value="TonB-dependent receptor, plug domain"/>
    <property type="match status" value="1"/>
</dbReference>
<name>A0A8J3CY42_9BACT</name>
<protein>
    <recommendedName>
        <fullName evidence="3">TonB-dependent Receptor Plug Domain</fullName>
    </recommendedName>
</protein>
<evidence type="ECO:0008006" key="3">
    <source>
        <dbReference type="Google" id="ProtNLM"/>
    </source>
</evidence>
<gene>
    <name evidence="1" type="ORF">GCM10008106_22100</name>
</gene>
<accession>A0A8J3CY42</accession>
<dbReference type="Proteomes" id="UP000642809">
    <property type="component" value="Unassembled WGS sequence"/>
</dbReference>
<keyword evidence="2" id="KW-1185">Reference proteome</keyword>
<dbReference type="EMBL" id="BMYF01000012">
    <property type="protein sequence ID" value="GHB40442.1"/>
    <property type="molecule type" value="Genomic_DNA"/>
</dbReference>
<dbReference type="AlphaFoldDB" id="A0A8J3CY42"/>
<reference evidence="1" key="1">
    <citation type="journal article" date="2014" name="Int. J. Syst. Evol. Microbiol.">
        <title>Complete genome sequence of Corynebacterium casei LMG S-19264T (=DSM 44701T), isolated from a smear-ripened cheese.</title>
        <authorList>
            <consortium name="US DOE Joint Genome Institute (JGI-PGF)"/>
            <person name="Walter F."/>
            <person name="Albersmeier A."/>
            <person name="Kalinowski J."/>
            <person name="Ruckert C."/>
        </authorList>
    </citation>
    <scope>NUCLEOTIDE SEQUENCE</scope>
    <source>
        <strain evidence="1">KCTC 23224</strain>
    </source>
</reference>
<dbReference type="InterPro" id="IPR037066">
    <property type="entry name" value="Plug_dom_sf"/>
</dbReference>
<dbReference type="RefSeq" id="WP_189582201.1">
    <property type="nucleotide sequence ID" value="NZ_BMYF01000012.1"/>
</dbReference>